<accession>A0A8B2NFE1</accession>
<organism evidence="2 3">
    <name type="scientific">Acuticoccus sediminis</name>
    <dbReference type="NCBI Taxonomy" id="2184697"/>
    <lineage>
        <taxon>Bacteria</taxon>
        <taxon>Pseudomonadati</taxon>
        <taxon>Pseudomonadota</taxon>
        <taxon>Alphaproteobacteria</taxon>
        <taxon>Hyphomicrobiales</taxon>
        <taxon>Amorphaceae</taxon>
        <taxon>Acuticoccus</taxon>
    </lineage>
</organism>
<gene>
    <name evidence="2" type="ORF">DLJ53_28135</name>
</gene>
<evidence type="ECO:0000256" key="1">
    <source>
        <dbReference type="SAM" id="MobiDB-lite"/>
    </source>
</evidence>
<dbReference type="Proteomes" id="UP000249590">
    <property type="component" value="Unassembled WGS sequence"/>
</dbReference>
<reference evidence="2 3" key="1">
    <citation type="submission" date="2018-05" db="EMBL/GenBank/DDBJ databases">
        <title>Acuticoccus sediminis sp. nov., isolated from deep-sea sediment of Indian Ocean.</title>
        <authorList>
            <person name="Liu X."/>
            <person name="Lai Q."/>
            <person name="Du Y."/>
            <person name="Sun F."/>
            <person name="Zhang X."/>
            <person name="Wang S."/>
            <person name="Shao Z."/>
        </authorList>
    </citation>
    <scope>NUCLEOTIDE SEQUENCE [LARGE SCALE GENOMIC DNA]</scope>
    <source>
        <strain evidence="2 3">PTG4-2</strain>
    </source>
</reference>
<sequence>MTGELVNLRRERKRRQRDADREAAAESRARHGRTAAQRNSETLSKEREDARHEAHKRDRTS</sequence>
<feature type="compositionally biased region" description="Basic and acidic residues" evidence="1">
    <location>
        <begin position="43"/>
        <end position="61"/>
    </location>
</feature>
<name>A0A8B2NFE1_9HYPH</name>
<dbReference type="EMBL" id="QHHQ01000008">
    <property type="protein sequence ID" value="RAH97718.1"/>
    <property type="molecule type" value="Genomic_DNA"/>
</dbReference>
<evidence type="ECO:0000313" key="3">
    <source>
        <dbReference type="Proteomes" id="UP000249590"/>
    </source>
</evidence>
<feature type="compositionally biased region" description="Basic and acidic residues" evidence="1">
    <location>
        <begin position="17"/>
        <end position="29"/>
    </location>
</feature>
<keyword evidence="3" id="KW-1185">Reference proteome</keyword>
<protein>
    <submittedName>
        <fullName evidence="2">DUF4169 domain-containing protein</fullName>
    </submittedName>
</protein>
<evidence type="ECO:0000313" key="2">
    <source>
        <dbReference type="EMBL" id="RAH97718.1"/>
    </source>
</evidence>
<comment type="caution">
    <text evidence="2">The sequence shown here is derived from an EMBL/GenBank/DDBJ whole genome shotgun (WGS) entry which is preliminary data.</text>
</comment>
<dbReference type="AlphaFoldDB" id="A0A8B2NFE1"/>
<dbReference type="RefSeq" id="WP_111351565.1">
    <property type="nucleotide sequence ID" value="NZ_JAIWKD010000004.1"/>
</dbReference>
<feature type="region of interest" description="Disordered" evidence="1">
    <location>
        <begin position="1"/>
        <end position="61"/>
    </location>
</feature>
<proteinExistence type="predicted"/>
<dbReference type="InterPro" id="IPR025227">
    <property type="entry name" value="DUF4169"/>
</dbReference>
<dbReference type="Pfam" id="PF13770">
    <property type="entry name" value="DUF4169"/>
    <property type="match status" value="1"/>
</dbReference>